<protein>
    <submittedName>
        <fullName evidence="3">Haloalkane dehalogenase</fullName>
    </submittedName>
</protein>
<keyword evidence="1" id="KW-0378">Hydrolase</keyword>
<feature type="domain" description="AB hydrolase-1" evidence="2">
    <location>
        <begin position="50"/>
        <end position="288"/>
    </location>
</feature>
<keyword evidence="4" id="KW-1185">Reference proteome</keyword>
<sequence>MHASRTPDERFTALPDFPFEPHYTEVAAGDGSDTRLRLHYLDEGPPDGEIVLLLHGEPSWSFLHRHMVPVLVKAGLRCIAPDLIGFGRSDKPTDRADYTYARHVEWMREALFDQLDLTGITLVCQDWGGLIGLRLVAEHPERFARVVVANTGLPTGDAKLTDAFAAWQRFSQETPTFPVGGIIAGGCRTELTPEVVAAYDAPFPDETYKAGARAFPLLVPTRPDDPAAPANRTAWEQLARFEKPVLTAFSDGDPITAGGHRAFQEKVPGAAGRHHTTIAGGGHFLQEDRGPELAAVVTEFIAANPAADTMGTAE</sequence>
<dbReference type="PRINTS" id="PR00111">
    <property type="entry name" value="ABHYDROLASE"/>
</dbReference>
<evidence type="ECO:0000256" key="1">
    <source>
        <dbReference type="ARBA" id="ARBA00022801"/>
    </source>
</evidence>
<name>A0ABX8CIS2_9NOCA</name>
<gene>
    <name evidence="3" type="ORF">KHQ06_23185</name>
</gene>
<dbReference type="InterPro" id="IPR000639">
    <property type="entry name" value="Epox_hydrolase-like"/>
</dbReference>
<proteinExistence type="predicted"/>
<dbReference type="PANTHER" id="PTHR42977">
    <property type="entry name" value="HYDROLASE-RELATED"/>
    <property type="match status" value="1"/>
</dbReference>
<dbReference type="PANTHER" id="PTHR42977:SF3">
    <property type="entry name" value="AB HYDROLASE-1 DOMAIN-CONTAINING PROTEIN"/>
    <property type="match status" value="1"/>
</dbReference>
<dbReference type="InterPro" id="IPR051340">
    <property type="entry name" value="Haloalkane_dehalogenase"/>
</dbReference>
<dbReference type="EMBL" id="CP074371">
    <property type="protein sequence ID" value="QVI19317.1"/>
    <property type="molecule type" value="Genomic_DNA"/>
</dbReference>
<dbReference type="InterPro" id="IPR000073">
    <property type="entry name" value="AB_hydrolase_1"/>
</dbReference>
<evidence type="ECO:0000313" key="3">
    <source>
        <dbReference type="EMBL" id="QVI19317.1"/>
    </source>
</evidence>
<reference evidence="3 4" key="1">
    <citation type="submission" date="2021-04" db="EMBL/GenBank/DDBJ databases">
        <title>Nocardia tengchongensis.</title>
        <authorList>
            <person name="Zhuang k."/>
            <person name="Ran Y."/>
            <person name="Li W."/>
        </authorList>
    </citation>
    <scope>NUCLEOTIDE SEQUENCE [LARGE SCALE GENOMIC DNA]</scope>
    <source>
        <strain evidence="3 4">CFH S0057</strain>
    </source>
</reference>
<dbReference type="SUPFAM" id="SSF53474">
    <property type="entry name" value="alpha/beta-Hydrolases"/>
    <property type="match status" value="1"/>
</dbReference>
<evidence type="ECO:0000313" key="4">
    <source>
        <dbReference type="Proteomes" id="UP000683310"/>
    </source>
</evidence>
<dbReference type="NCBIfam" id="NF002043">
    <property type="entry name" value="PRK00870.1"/>
    <property type="match status" value="1"/>
</dbReference>
<evidence type="ECO:0000259" key="2">
    <source>
        <dbReference type="Pfam" id="PF00561"/>
    </source>
</evidence>
<dbReference type="PRINTS" id="PR00412">
    <property type="entry name" value="EPOXHYDRLASE"/>
</dbReference>
<dbReference type="InterPro" id="IPR029058">
    <property type="entry name" value="AB_hydrolase_fold"/>
</dbReference>
<accession>A0ABX8CIS2</accession>
<dbReference type="Gene3D" id="3.40.50.1820">
    <property type="entry name" value="alpha/beta hydrolase"/>
    <property type="match status" value="1"/>
</dbReference>
<dbReference type="Pfam" id="PF00561">
    <property type="entry name" value="Abhydrolase_1"/>
    <property type="match status" value="1"/>
</dbReference>
<dbReference type="Proteomes" id="UP000683310">
    <property type="component" value="Chromosome"/>
</dbReference>
<organism evidence="3 4">
    <name type="scientific">Nocardia tengchongensis</name>
    <dbReference type="NCBI Taxonomy" id="2055889"/>
    <lineage>
        <taxon>Bacteria</taxon>
        <taxon>Bacillati</taxon>
        <taxon>Actinomycetota</taxon>
        <taxon>Actinomycetes</taxon>
        <taxon>Mycobacteriales</taxon>
        <taxon>Nocardiaceae</taxon>
        <taxon>Nocardia</taxon>
    </lineage>
</organism>